<evidence type="ECO:0000256" key="4">
    <source>
        <dbReference type="ARBA" id="ARBA00022737"/>
    </source>
</evidence>
<dbReference type="PANTHER" id="PTHR43834:SF6">
    <property type="entry name" value="GTPASE DER"/>
    <property type="match status" value="1"/>
</dbReference>
<feature type="domain" description="EngA-type G" evidence="11">
    <location>
        <begin position="6"/>
        <end position="170"/>
    </location>
</feature>
<comment type="similarity">
    <text evidence="1 8 9">Belongs to the TRAFAC class TrmE-Era-EngA-EngB-Septin-like GTPase superfamily. EngA (Der) GTPase family.</text>
</comment>
<comment type="caution">
    <text evidence="12">The sequence shown here is derived from an EMBL/GenBank/DDBJ whole genome shotgun (WGS) entry which is preliminary data.</text>
</comment>
<keyword evidence="3 8" id="KW-0690">Ribosome biogenesis</keyword>
<dbReference type="GO" id="GO:0005525">
    <property type="term" value="F:GTP binding"/>
    <property type="evidence" value="ECO:0007669"/>
    <property type="project" value="UniProtKB-UniRule"/>
</dbReference>
<comment type="function">
    <text evidence="8">GTPase that plays an essential role in the late steps of ribosome biogenesis.</text>
</comment>
<evidence type="ECO:0000313" key="12">
    <source>
        <dbReference type="EMBL" id="OGF38156.1"/>
    </source>
</evidence>
<dbReference type="PROSITE" id="PS51712">
    <property type="entry name" value="G_ENGA"/>
    <property type="match status" value="2"/>
</dbReference>
<dbReference type="HAMAP" id="MF_00195">
    <property type="entry name" value="GTPase_Der"/>
    <property type="match status" value="1"/>
</dbReference>
<evidence type="ECO:0000256" key="9">
    <source>
        <dbReference type="PROSITE-ProRule" id="PRU01049"/>
    </source>
</evidence>
<feature type="binding site" evidence="8">
    <location>
        <begin position="193"/>
        <end position="200"/>
    </location>
    <ligand>
        <name>GTP</name>
        <dbReference type="ChEBI" id="CHEBI:37565"/>
        <label>2</label>
    </ligand>
</feature>
<feature type="binding site" evidence="8">
    <location>
        <begin position="122"/>
        <end position="125"/>
    </location>
    <ligand>
        <name>GTP</name>
        <dbReference type="ChEBI" id="CHEBI:37565"/>
        <label>1</label>
    </ligand>
</feature>
<dbReference type="EMBL" id="MFGM01000007">
    <property type="protein sequence ID" value="OGF38156.1"/>
    <property type="molecule type" value="Genomic_DNA"/>
</dbReference>
<dbReference type="InterPro" id="IPR015946">
    <property type="entry name" value="KH_dom-like_a/b"/>
</dbReference>
<evidence type="ECO:0000256" key="3">
    <source>
        <dbReference type="ARBA" id="ARBA00022517"/>
    </source>
</evidence>
<dbReference type="Gene3D" id="3.30.300.20">
    <property type="match status" value="1"/>
</dbReference>
<evidence type="ECO:0000256" key="7">
    <source>
        <dbReference type="ARBA" id="ARBA00032345"/>
    </source>
</evidence>
<dbReference type="NCBIfam" id="TIGR00231">
    <property type="entry name" value="small_GTP"/>
    <property type="match status" value="2"/>
</dbReference>
<evidence type="ECO:0000256" key="10">
    <source>
        <dbReference type="SAM" id="MobiDB-lite"/>
    </source>
</evidence>
<feature type="binding site" evidence="8">
    <location>
        <begin position="59"/>
        <end position="63"/>
    </location>
    <ligand>
        <name>GTP</name>
        <dbReference type="ChEBI" id="CHEBI:37565"/>
        <label>1</label>
    </ligand>
</feature>
<keyword evidence="4" id="KW-0677">Repeat</keyword>
<evidence type="ECO:0000256" key="1">
    <source>
        <dbReference type="ARBA" id="ARBA00008279"/>
    </source>
</evidence>
<dbReference type="CDD" id="cd01895">
    <property type="entry name" value="EngA2"/>
    <property type="match status" value="1"/>
</dbReference>
<dbReference type="AlphaFoldDB" id="A0A1F5THC6"/>
<dbReference type="Proteomes" id="UP000178656">
    <property type="component" value="Unassembled WGS sequence"/>
</dbReference>
<proteinExistence type="inferred from homology"/>
<dbReference type="GO" id="GO:0042254">
    <property type="term" value="P:ribosome biogenesis"/>
    <property type="evidence" value="ECO:0007669"/>
    <property type="project" value="UniProtKB-KW"/>
</dbReference>
<evidence type="ECO:0000256" key="2">
    <source>
        <dbReference type="ARBA" id="ARBA00020953"/>
    </source>
</evidence>
<keyword evidence="5 8" id="KW-0547">Nucleotide-binding</keyword>
<dbReference type="InterPro" id="IPR016484">
    <property type="entry name" value="GTPase_Der"/>
</dbReference>
<comment type="subunit">
    <text evidence="8">Associates with the 50S ribosomal subunit.</text>
</comment>
<protein>
    <recommendedName>
        <fullName evidence="2 8">GTPase Der</fullName>
    </recommendedName>
    <alternativeName>
        <fullName evidence="7 8">GTP-binding protein EngA</fullName>
    </alternativeName>
</protein>
<evidence type="ECO:0000256" key="6">
    <source>
        <dbReference type="ARBA" id="ARBA00023134"/>
    </source>
</evidence>
<dbReference type="CDD" id="cd01894">
    <property type="entry name" value="EngA1"/>
    <property type="match status" value="1"/>
</dbReference>
<name>A0A1F5THC6_9BACT</name>
<evidence type="ECO:0000256" key="8">
    <source>
        <dbReference type="HAMAP-Rule" id="MF_00195"/>
    </source>
</evidence>
<dbReference type="Gene3D" id="3.40.50.300">
    <property type="entry name" value="P-loop containing nucleotide triphosphate hydrolases"/>
    <property type="match status" value="2"/>
</dbReference>
<feature type="binding site" evidence="8">
    <location>
        <begin position="366"/>
        <end position="369"/>
    </location>
    <ligand>
        <name>GTP</name>
        <dbReference type="ChEBI" id="CHEBI:37565"/>
        <label>2</label>
    </ligand>
</feature>
<sequence>MKNQLPLVAIIGRTNVGKSTLFNRLVGDRRALVSSIAGTTRDSRRGQCDWAGTKFTVVDTAGLDVTGTETIDQESIKMAQRSIVDANLVILLVDGRAGFTTVDKEYAKMVLRAKKTAILAINKVDSFKQLHLANDFYKSGIKNIEIVSAKNGSGTGDLLDAIMRLLDLQPSAEPDEVDLPPSMSNDIRVAIIGKPNVGKSSLFNKIIGEERSIVSPIPHTTRDSQDVTIEYAKREGKEAKKHRSIEATKQEIKKTKEQAVAKEQTPAEEQLAKSDDGNQLLAKTESDIETDRQNYRLTFIDTAGLIKQRKINDKMHEISMAQSHDSMKKADVVLLVIDATENVTQQDKHLAQEILDSNRSIIFVINKWDEVDDKDNESDQKYIEYLHRSFPFLTWAPVIFVSALTGFKVSRLIDTVIEVAESQRRKFTEADLKYFLHKIIRKKSPPRKQGLRPPYIHSISQLPRRSLVFVITANETDQLVVPYLHFIENALREEFKLWGCGIRLILEEAEGEGRKS</sequence>
<organism evidence="12 13">
    <name type="scientific">Candidatus Falkowbacteria bacterium RIFOXYC2_FULL_48_21</name>
    <dbReference type="NCBI Taxonomy" id="1798005"/>
    <lineage>
        <taxon>Bacteria</taxon>
        <taxon>Candidatus Falkowiibacteriota</taxon>
    </lineage>
</organism>
<gene>
    <name evidence="8" type="primary">der</name>
    <name evidence="12" type="ORF">A2482_04220</name>
</gene>
<feature type="region of interest" description="Disordered" evidence="10">
    <location>
        <begin position="252"/>
        <end position="280"/>
    </location>
</feature>
<feature type="binding site" evidence="8">
    <location>
        <begin position="12"/>
        <end position="19"/>
    </location>
    <ligand>
        <name>GTP</name>
        <dbReference type="ChEBI" id="CHEBI:37565"/>
        <label>1</label>
    </ligand>
</feature>
<dbReference type="InterPro" id="IPR006073">
    <property type="entry name" value="GTP-bd"/>
</dbReference>
<dbReference type="InterPro" id="IPR005225">
    <property type="entry name" value="Small_GTP-bd"/>
</dbReference>
<dbReference type="SUPFAM" id="SSF52540">
    <property type="entry name" value="P-loop containing nucleoside triphosphate hydrolases"/>
    <property type="match status" value="2"/>
</dbReference>
<dbReference type="Pfam" id="PF14714">
    <property type="entry name" value="KH_dom-like"/>
    <property type="match status" value="1"/>
</dbReference>
<dbReference type="PIRSF" id="PIRSF006485">
    <property type="entry name" value="GTP-binding_EngA"/>
    <property type="match status" value="1"/>
</dbReference>
<reference evidence="12 13" key="1">
    <citation type="journal article" date="2016" name="Nat. Commun.">
        <title>Thousands of microbial genomes shed light on interconnected biogeochemical processes in an aquifer system.</title>
        <authorList>
            <person name="Anantharaman K."/>
            <person name="Brown C.T."/>
            <person name="Hug L.A."/>
            <person name="Sharon I."/>
            <person name="Castelle C.J."/>
            <person name="Probst A.J."/>
            <person name="Thomas B.C."/>
            <person name="Singh A."/>
            <person name="Wilkins M.J."/>
            <person name="Karaoz U."/>
            <person name="Brodie E.L."/>
            <person name="Williams K.H."/>
            <person name="Hubbard S.S."/>
            <person name="Banfield J.F."/>
        </authorList>
    </citation>
    <scope>NUCLEOTIDE SEQUENCE [LARGE SCALE GENOMIC DNA]</scope>
</reference>
<accession>A0A1F5THC6</accession>
<evidence type="ECO:0000313" key="13">
    <source>
        <dbReference type="Proteomes" id="UP000178656"/>
    </source>
</evidence>
<keyword evidence="6 8" id="KW-0342">GTP-binding</keyword>
<dbReference type="Pfam" id="PF01926">
    <property type="entry name" value="MMR_HSR1"/>
    <property type="match status" value="2"/>
</dbReference>
<dbReference type="InterPro" id="IPR027417">
    <property type="entry name" value="P-loop_NTPase"/>
</dbReference>
<dbReference type="InterPro" id="IPR032859">
    <property type="entry name" value="KH_dom-like"/>
</dbReference>
<dbReference type="PANTHER" id="PTHR43834">
    <property type="entry name" value="GTPASE DER"/>
    <property type="match status" value="1"/>
</dbReference>
<feature type="binding site" evidence="8">
    <location>
        <begin position="301"/>
        <end position="305"/>
    </location>
    <ligand>
        <name>GTP</name>
        <dbReference type="ChEBI" id="CHEBI:37565"/>
        <label>2</label>
    </ligand>
</feature>
<dbReference type="InterPro" id="IPR031166">
    <property type="entry name" value="G_ENGA"/>
</dbReference>
<feature type="domain" description="EngA-type G" evidence="11">
    <location>
        <begin position="187"/>
        <end position="424"/>
    </location>
</feature>
<evidence type="ECO:0000259" key="11">
    <source>
        <dbReference type="PROSITE" id="PS51712"/>
    </source>
</evidence>
<evidence type="ECO:0000256" key="5">
    <source>
        <dbReference type="ARBA" id="ARBA00022741"/>
    </source>
</evidence>